<dbReference type="PANTHER" id="PTHR19302:SF33">
    <property type="entry name" value="GAMMA-TUBULIN COMPLEX COMPONENT 5"/>
    <property type="match status" value="1"/>
</dbReference>
<dbReference type="Pfam" id="PF14609">
    <property type="entry name" value="GCP5-Mod21_N"/>
    <property type="match status" value="1"/>
</dbReference>
<dbReference type="CDD" id="cd22572">
    <property type="entry name" value="GCP5_NTD"/>
    <property type="match status" value="1"/>
</dbReference>
<evidence type="ECO:0000256" key="5">
    <source>
        <dbReference type="RuleBase" id="RU363050"/>
    </source>
</evidence>
<dbReference type="Proteomes" id="UP000053599">
    <property type="component" value="Unassembled WGS sequence"/>
</dbReference>
<dbReference type="GO" id="GO:0007020">
    <property type="term" value="P:microtubule nucleation"/>
    <property type="evidence" value="ECO:0007669"/>
    <property type="project" value="InterPro"/>
</dbReference>
<dbReference type="PANTHER" id="PTHR19302">
    <property type="entry name" value="GAMMA TUBULIN COMPLEX PROTEIN"/>
    <property type="match status" value="1"/>
</dbReference>
<dbReference type="Gene3D" id="1.20.120.1900">
    <property type="entry name" value="Gamma-tubulin complex, C-terminal domain"/>
    <property type="match status" value="1"/>
</dbReference>
<evidence type="ECO:0000256" key="6">
    <source>
        <dbReference type="SAM" id="MobiDB-lite"/>
    </source>
</evidence>
<feature type="domain" description="Gamma tubulin complex component C-terminal" evidence="7">
    <location>
        <begin position="537"/>
        <end position="865"/>
    </location>
</feature>
<evidence type="ECO:0000313" key="10">
    <source>
        <dbReference type="EMBL" id="KIV86551.1"/>
    </source>
</evidence>
<dbReference type="GO" id="GO:0000922">
    <property type="term" value="C:spindle pole"/>
    <property type="evidence" value="ECO:0007669"/>
    <property type="project" value="InterPro"/>
</dbReference>
<comment type="subcellular location">
    <subcellularLocation>
        <location evidence="5">Cytoplasm</location>
        <location evidence="5">Cytoskeleton</location>
        <location evidence="5">Microtubule organizing center</location>
    </subcellularLocation>
</comment>
<evidence type="ECO:0000256" key="3">
    <source>
        <dbReference type="ARBA" id="ARBA00022701"/>
    </source>
</evidence>
<dbReference type="GO" id="GO:0000930">
    <property type="term" value="C:gamma-tubulin complex"/>
    <property type="evidence" value="ECO:0007669"/>
    <property type="project" value="TreeGrafter"/>
</dbReference>
<dbReference type="GO" id="GO:0005874">
    <property type="term" value="C:microtubule"/>
    <property type="evidence" value="ECO:0007669"/>
    <property type="project" value="UniProtKB-KW"/>
</dbReference>
<dbReference type="EMBL" id="KN846951">
    <property type="protein sequence ID" value="KIV86551.1"/>
    <property type="molecule type" value="Genomic_DNA"/>
</dbReference>
<keyword evidence="3 5" id="KW-0493">Microtubule</keyword>
<feature type="compositionally biased region" description="Basic residues" evidence="6">
    <location>
        <begin position="793"/>
        <end position="802"/>
    </location>
</feature>
<name>A0A0D1XET5_9EURO</name>
<dbReference type="GO" id="GO:0051225">
    <property type="term" value="P:spindle assembly"/>
    <property type="evidence" value="ECO:0007669"/>
    <property type="project" value="TreeGrafter"/>
</dbReference>
<evidence type="ECO:0000259" key="7">
    <source>
        <dbReference type="Pfam" id="PF04130"/>
    </source>
</evidence>
<dbReference type="OrthoDB" id="66546at2759"/>
<dbReference type="GO" id="GO:0051321">
    <property type="term" value="P:meiotic cell cycle"/>
    <property type="evidence" value="ECO:0007669"/>
    <property type="project" value="TreeGrafter"/>
</dbReference>
<feature type="region of interest" description="Disordered" evidence="6">
    <location>
        <begin position="793"/>
        <end position="824"/>
    </location>
</feature>
<dbReference type="InterPro" id="IPR059169">
    <property type="entry name" value="GCP5_N_ext"/>
</dbReference>
<dbReference type="GO" id="GO:0031122">
    <property type="term" value="P:cytoplasmic microtubule organization"/>
    <property type="evidence" value="ECO:0007669"/>
    <property type="project" value="TreeGrafter"/>
</dbReference>
<protein>
    <recommendedName>
        <fullName evidence="5">Spindle pole body component</fullName>
    </recommendedName>
</protein>
<dbReference type="GO" id="GO:0051011">
    <property type="term" value="F:microtubule minus-end binding"/>
    <property type="evidence" value="ECO:0007669"/>
    <property type="project" value="TreeGrafter"/>
</dbReference>
<feature type="domain" description="Gamma tubulin complex component protein N-terminal" evidence="9">
    <location>
        <begin position="221"/>
        <end position="476"/>
    </location>
</feature>
<comment type="similarity">
    <text evidence="1 5">Belongs to the TUBGCP family.</text>
</comment>
<proteinExistence type="inferred from homology"/>
<reference evidence="10 11" key="1">
    <citation type="submission" date="2015-01" db="EMBL/GenBank/DDBJ databases">
        <title>The Genome Sequence of Exophiala sideris CBS121828.</title>
        <authorList>
            <consortium name="The Broad Institute Genomics Platform"/>
            <person name="Cuomo C."/>
            <person name="de Hoog S."/>
            <person name="Gorbushina A."/>
            <person name="Stielow B."/>
            <person name="Teixiera M."/>
            <person name="Abouelleil A."/>
            <person name="Chapman S.B."/>
            <person name="Priest M."/>
            <person name="Young S.K."/>
            <person name="Wortman J."/>
            <person name="Nusbaum C."/>
            <person name="Birren B."/>
        </authorList>
    </citation>
    <scope>NUCLEOTIDE SEQUENCE [LARGE SCALE GENOMIC DNA]</scope>
    <source>
        <strain evidence="10 11">CBS 121828</strain>
    </source>
</reference>
<dbReference type="GO" id="GO:0000278">
    <property type="term" value="P:mitotic cell cycle"/>
    <property type="evidence" value="ECO:0007669"/>
    <property type="project" value="TreeGrafter"/>
</dbReference>
<sequence length="891" mass="100235">MASTTTMNSWIEQLAVSLLPPSTKSTDARKYKDLFARKIKHHNYGRTNQFAVAEKLTGLEEKLQVLNLDDVAEEIYVRRIELERHDERWIPDALDLLLHLSHDLVKYGRVEKLEKFHDRTAAPPPLKWADIEVDDPIDHQDSIWRVPEYSDFSSDEEDIVVSSVTTSPASVKQHDADRAVLDRILDANATDNIPSSSLELQLAQFWRLKDETVLITETQAVREAFFMLLGLPTGLFAIDTYEIRHNPRYRLGHLENDTSKSILGQIASLGSKILPVRQWLQRPQIVSVTQLIRSCMEDILADFERGISCKQHDILQKTSRDGVVSLMQTIHWIEKNCMPLNVVSAVIPQLPQDKPVVALNMLHEHIDSAYSCGDTVALETLLPMYLSAIRLYAKPIDQWLREGKIGTADAFFISETTGPRNRTTLWHDWFSLSEDDKLIPSFLKRFARQIFATGKTAAFLHHLQPATHDGSIETEGLEAAIKEVTELMATSPIPLSATLEALLDQHLATLLATTTSSLKITLNTNCGLTQLLDAFDYLYLAKDGAILDTIESRTFDQIDRCAEIWNDRFLVAESLAEAYQHIACIKAASISIESSYTSSRSMEARRRSVRILGSMTLHYHLPWAVANIISPSSIASYQRIALTLAQIRRAKHVLERRAYWFVGNVPLGDQRHDQRLAQTAYAVLAGFVNVLYAHMTTCTIEPMTRDMHVQLTASATGSVDDMIATHGRYISDLELACLCSQRVKPLRDAIVSVLDLCIRFADLVSLDSSAALGRKGSAGVDFEASSFISARSQRRRRRRRGRTHDDESSSSDDDDEDEDGMGEGYSTFILDKDTTIVQEIVNVQAEFNRHVSFLIAGLRGVARSSREVGEGLELLADSLDGLFPRKRDQFY</sequence>
<accession>A0A0D1XET5</accession>
<evidence type="ECO:0000259" key="9">
    <source>
        <dbReference type="Pfam" id="PF17681"/>
    </source>
</evidence>
<dbReference type="InterPro" id="IPR032797">
    <property type="entry name" value="Mod21_N"/>
</dbReference>
<dbReference type="InterPro" id="IPR007259">
    <property type="entry name" value="GCP"/>
</dbReference>
<dbReference type="Pfam" id="PF17681">
    <property type="entry name" value="GCP_N_terminal"/>
    <property type="match status" value="1"/>
</dbReference>
<dbReference type="AlphaFoldDB" id="A0A0D1XET5"/>
<dbReference type="Pfam" id="PF04130">
    <property type="entry name" value="GCP_C_terminal"/>
    <property type="match status" value="1"/>
</dbReference>
<evidence type="ECO:0000256" key="1">
    <source>
        <dbReference type="ARBA" id="ARBA00010337"/>
    </source>
</evidence>
<dbReference type="STRING" id="1016849.A0A0D1XET5"/>
<gene>
    <name evidence="10" type="ORF">PV11_02154</name>
</gene>
<organism evidence="10 11">
    <name type="scientific">Exophiala sideris</name>
    <dbReference type="NCBI Taxonomy" id="1016849"/>
    <lineage>
        <taxon>Eukaryota</taxon>
        <taxon>Fungi</taxon>
        <taxon>Dikarya</taxon>
        <taxon>Ascomycota</taxon>
        <taxon>Pezizomycotina</taxon>
        <taxon>Eurotiomycetes</taxon>
        <taxon>Chaetothyriomycetidae</taxon>
        <taxon>Chaetothyriales</taxon>
        <taxon>Herpotrichiellaceae</taxon>
        <taxon>Exophiala</taxon>
    </lineage>
</organism>
<dbReference type="GO" id="GO:0005816">
    <property type="term" value="C:spindle pole body"/>
    <property type="evidence" value="ECO:0007669"/>
    <property type="project" value="UniProtKB-ARBA"/>
</dbReference>
<evidence type="ECO:0000259" key="8">
    <source>
        <dbReference type="Pfam" id="PF14609"/>
    </source>
</evidence>
<evidence type="ECO:0000313" key="11">
    <source>
        <dbReference type="Proteomes" id="UP000053599"/>
    </source>
</evidence>
<dbReference type="InterPro" id="IPR040457">
    <property type="entry name" value="GCP_C"/>
</dbReference>
<dbReference type="GO" id="GO:0043015">
    <property type="term" value="F:gamma-tubulin binding"/>
    <property type="evidence" value="ECO:0007669"/>
    <property type="project" value="InterPro"/>
</dbReference>
<evidence type="ECO:0000256" key="2">
    <source>
        <dbReference type="ARBA" id="ARBA00022490"/>
    </source>
</evidence>
<feature type="compositionally biased region" description="Acidic residues" evidence="6">
    <location>
        <begin position="808"/>
        <end position="821"/>
    </location>
</feature>
<evidence type="ECO:0000256" key="4">
    <source>
        <dbReference type="ARBA" id="ARBA00023212"/>
    </source>
</evidence>
<dbReference type="HOGENOM" id="CLU_010106_0_0_1"/>
<keyword evidence="2 5" id="KW-0963">Cytoplasm</keyword>
<dbReference type="InterPro" id="IPR042241">
    <property type="entry name" value="GCP_C_sf"/>
</dbReference>
<feature type="domain" description="Gamma-Tubulin ring complex non-core subunit mod21 N-terminal" evidence="8">
    <location>
        <begin position="65"/>
        <end position="155"/>
    </location>
</feature>
<keyword evidence="4 5" id="KW-0206">Cytoskeleton</keyword>
<dbReference type="InterPro" id="IPR041470">
    <property type="entry name" value="GCP_N"/>
</dbReference>